<keyword evidence="2" id="KW-1185">Reference proteome</keyword>
<evidence type="ECO:0000313" key="1">
    <source>
        <dbReference type="EMBL" id="AHZ10850.1"/>
    </source>
</evidence>
<dbReference type="KEGG" id="vg:19525977"/>
<name>A0A024B332_9CAUD</name>
<evidence type="ECO:0000313" key="2">
    <source>
        <dbReference type="Proteomes" id="UP000026906"/>
    </source>
</evidence>
<protein>
    <submittedName>
        <fullName evidence="1">Uncharacterized protein</fullName>
    </submittedName>
</protein>
<proteinExistence type="predicted"/>
<organism evidence="1 2">
    <name type="scientific">Bacillus phage Megatron</name>
    <dbReference type="NCBI Taxonomy" id="1486661"/>
    <lineage>
        <taxon>Viruses</taxon>
        <taxon>Duplodnaviria</taxon>
        <taxon>Heunggongvirae</taxon>
        <taxon>Uroviricota</taxon>
        <taxon>Caudoviricetes</taxon>
        <taxon>Herelleviridae</taxon>
        <taxon>Bastillevirinae</taxon>
        <taxon>Wphvirus</taxon>
        <taxon>Wphvirus megatron</taxon>
    </lineage>
</organism>
<accession>A0A024B332</accession>
<reference evidence="2" key="1">
    <citation type="submission" date="2014-09" db="EMBL/GenBank/DDBJ databases">
        <authorList>
            <person name="Sauder A.B."/>
            <person name="McKenzie Q.R."/>
            <person name="Temple L.M."/>
            <person name="Alexis B.K."/>
            <person name="Al-Atrache Z."/>
            <person name="Lewis L.O."/>
            <person name="Loesser-Casey K.E."/>
            <person name="Mitchell K.J."/>
        </authorList>
    </citation>
    <scope>NUCLEOTIDE SEQUENCE [LARGE SCALE GENOMIC DNA]</scope>
</reference>
<dbReference type="EMBL" id="KJ489401">
    <property type="protein sequence ID" value="AHZ10850.1"/>
    <property type="molecule type" value="Genomic_DNA"/>
</dbReference>
<dbReference type="GeneID" id="19525977"/>
<dbReference type="Proteomes" id="UP000026906">
    <property type="component" value="Segment"/>
</dbReference>
<sequence>MKYIKVDYSVYLQAIVDRGQLEKEYNFYAGLGSLKDCMRVQILVDEAEQVISEYKTQEAIEKDGLDLNVMKYLLRFTNFNVIREGLGYIVIAPTVQPDTRFEITIQKQSLTRSLEVVCTLNGQGEIFHELTRFTAPQNALNVVFNAFIRQSELIHKSDVYNHNMKVKQKLSQLEKDLLI</sequence>
<dbReference type="RefSeq" id="YP_009036339.1">
    <property type="nucleotide sequence ID" value="NC_024211.1"/>
</dbReference>